<evidence type="ECO:0000313" key="4">
    <source>
        <dbReference type="Proteomes" id="UP000261520"/>
    </source>
</evidence>
<feature type="region of interest" description="Disordered" evidence="1">
    <location>
        <begin position="51"/>
        <end position="87"/>
    </location>
</feature>
<organism evidence="3 4">
    <name type="scientific">Periophthalmus magnuspinnatus</name>
    <dbReference type="NCBI Taxonomy" id="409849"/>
    <lineage>
        <taxon>Eukaryota</taxon>
        <taxon>Metazoa</taxon>
        <taxon>Chordata</taxon>
        <taxon>Craniata</taxon>
        <taxon>Vertebrata</taxon>
        <taxon>Euteleostomi</taxon>
        <taxon>Actinopterygii</taxon>
        <taxon>Neopterygii</taxon>
        <taxon>Teleostei</taxon>
        <taxon>Neoteleostei</taxon>
        <taxon>Acanthomorphata</taxon>
        <taxon>Gobiaria</taxon>
        <taxon>Gobiiformes</taxon>
        <taxon>Gobioidei</taxon>
        <taxon>Gobiidae</taxon>
        <taxon>Oxudercinae</taxon>
        <taxon>Periophthalmus</taxon>
    </lineage>
</organism>
<dbReference type="InterPro" id="IPR039146">
    <property type="entry name" value="GPANK1"/>
</dbReference>
<dbReference type="SUPFAM" id="SSF48403">
    <property type="entry name" value="Ankyrin repeat"/>
    <property type="match status" value="1"/>
</dbReference>
<accession>A0A3B4B6G4</accession>
<keyword evidence="4" id="KW-1185">Reference proteome</keyword>
<dbReference type="InterPro" id="IPR036770">
    <property type="entry name" value="Ankyrin_rpt-contain_sf"/>
</dbReference>
<proteinExistence type="predicted"/>
<feature type="region of interest" description="Disordered" evidence="1">
    <location>
        <begin position="288"/>
        <end position="317"/>
    </location>
</feature>
<dbReference type="GO" id="GO:0003676">
    <property type="term" value="F:nucleic acid binding"/>
    <property type="evidence" value="ECO:0007669"/>
    <property type="project" value="InterPro"/>
</dbReference>
<protein>
    <recommendedName>
        <fullName evidence="2">G-patch domain-containing protein</fullName>
    </recommendedName>
</protein>
<dbReference type="Gene3D" id="1.25.40.20">
    <property type="entry name" value="Ankyrin repeat-containing domain"/>
    <property type="match status" value="1"/>
</dbReference>
<name>A0A3B4B6G4_9GOBI</name>
<feature type="compositionally biased region" description="Basic and acidic residues" evidence="1">
    <location>
        <begin position="76"/>
        <end position="87"/>
    </location>
</feature>
<sequence length="329" mass="36819">MAALDGFTRASDQDFFRIEAHRLVTAPSIAITGQDARQFYEHLVEDEKGDAAKMEKRSRRKGQLRRGAVVPSVNGERGEGERGDEERRGELQGLRLLRFAHEGDTCALKDLLTKGADINFQDSYLWTSLMCASYAGHREAVRLLLQRGAAWVGVVDLQGRDARDLAMKGNAPSVQSGSFAPCPRWCESCRTSYTGPTSSHLSSTLHLFNLHRPPPTPSYCLPASSTSYQMMLRCGWAPGSGLGPEGSGAHQPVPTVLKRDTEGLGYGHGKKARVTHFKAMDVQAVLGEKGRRRKEEERRVGRGVRREEERKREQKDKNWERDFRSSFYL</sequence>
<feature type="domain" description="G-patch" evidence="2">
    <location>
        <begin position="223"/>
        <end position="269"/>
    </location>
</feature>
<dbReference type="PROSITE" id="PS50174">
    <property type="entry name" value="G_PATCH"/>
    <property type="match status" value="1"/>
</dbReference>
<dbReference type="AlphaFoldDB" id="A0A3B4B6G4"/>
<dbReference type="Pfam" id="PF12796">
    <property type="entry name" value="Ank_2"/>
    <property type="match status" value="1"/>
</dbReference>
<reference evidence="3" key="1">
    <citation type="submission" date="2025-08" db="UniProtKB">
        <authorList>
            <consortium name="Ensembl"/>
        </authorList>
    </citation>
    <scope>IDENTIFICATION</scope>
</reference>
<dbReference type="Proteomes" id="UP000261520">
    <property type="component" value="Unplaced"/>
</dbReference>
<dbReference type="Ensembl" id="ENSPMGT00000026134.1">
    <property type="protein sequence ID" value="ENSPMGP00000024530.1"/>
    <property type="gene ID" value="ENSPMGG00000019843.1"/>
</dbReference>
<dbReference type="PANTHER" id="PTHR20923:SF1">
    <property type="entry name" value="G PATCH DOMAIN AND ANKYRIN REPEAT-CONTAINING PROTEIN 1"/>
    <property type="match status" value="1"/>
</dbReference>
<dbReference type="InterPro" id="IPR000467">
    <property type="entry name" value="G_patch_dom"/>
</dbReference>
<evidence type="ECO:0000313" key="3">
    <source>
        <dbReference type="Ensembl" id="ENSPMGP00000024530.1"/>
    </source>
</evidence>
<dbReference type="STRING" id="409849.ENSPMGP00000024530"/>
<dbReference type="PANTHER" id="PTHR20923">
    <property type="entry name" value="BAT4 PROTEIN-RELATED"/>
    <property type="match status" value="1"/>
</dbReference>
<dbReference type="SMART" id="SM00443">
    <property type="entry name" value="G_patch"/>
    <property type="match status" value="1"/>
</dbReference>
<feature type="compositionally biased region" description="Basic and acidic residues" evidence="1">
    <location>
        <begin position="293"/>
        <end position="317"/>
    </location>
</feature>
<reference evidence="3" key="2">
    <citation type="submission" date="2025-09" db="UniProtKB">
        <authorList>
            <consortium name="Ensembl"/>
        </authorList>
    </citation>
    <scope>IDENTIFICATION</scope>
</reference>
<dbReference type="Pfam" id="PF01585">
    <property type="entry name" value="G-patch"/>
    <property type="match status" value="1"/>
</dbReference>
<dbReference type="InterPro" id="IPR002110">
    <property type="entry name" value="Ankyrin_rpt"/>
</dbReference>
<evidence type="ECO:0000256" key="1">
    <source>
        <dbReference type="SAM" id="MobiDB-lite"/>
    </source>
</evidence>
<evidence type="ECO:0000259" key="2">
    <source>
        <dbReference type="PROSITE" id="PS50174"/>
    </source>
</evidence>